<comment type="caution">
    <text evidence="12">The sequence shown here is derived from an EMBL/GenBank/DDBJ whole genome shotgun (WGS) entry which is preliminary data.</text>
</comment>
<evidence type="ECO:0000256" key="5">
    <source>
        <dbReference type="ARBA" id="ARBA00022630"/>
    </source>
</evidence>
<dbReference type="HAMAP" id="MF_00224">
    <property type="entry name" value="DHO_dh_type1"/>
    <property type="match status" value="1"/>
</dbReference>
<feature type="binding site" evidence="9">
    <location>
        <begin position="238"/>
        <end position="239"/>
    </location>
    <ligand>
        <name>FMN</name>
        <dbReference type="ChEBI" id="CHEBI:58210"/>
    </ligand>
</feature>
<feature type="binding site" evidence="9">
    <location>
        <begin position="42"/>
        <end position="43"/>
    </location>
    <ligand>
        <name>FMN</name>
        <dbReference type="ChEBI" id="CHEBI:58210"/>
    </ligand>
</feature>
<dbReference type="InterPro" id="IPR012135">
    <property type="entry name" value="Dihydroorotate_DH_1_2"/>
</dbReference>
<feature type="binding site" evidence="9">
    <location>
        <position position="96"/>
    </location>
    <ligand>
        <name>FMN</name>
        <dbReference type="ChEBI" id="CHEBI:58210"/>
    </ligand>
</feature>
<sequence>MNLEVMLAGVKFRNPVIAASGTFGFGLEYRQIAQKLGGIVTKAITLEPRAGNPMPRIAEVCGGIVNSVGLENPGIQRFKTEILPRLRNLKSRLIVNIAGSKTDEFVQIAEMLEEDQITALELNLSCPNVREGGVLLGQNPKLVKNLTSAVRKRTRKLLIVKLTANFVDPAVTARAAEDSGADAVTVINTLFGLVLDENGQPLLGGRTGGLSGPAIKPFALFCVDRVAAAVKIPVIGCGGIMNGQDAYEFLCAGAKMVQVGTANLITPDRSWKIVRELAVICRLKKSVQFKKVRKARCKK</sequence>
<feature type="binding site" evidence="9">
    <location>
        <position position="123"/>
    </location>
    <ligand>
        <name>FMN</name>
        <dbReference type="ChEBI" id="CHEBI:58210"/>
    </ligand>
</feature>
<feature type="binding site" evidence="9">
    <location>
        <position position="212"/>
    </location>
    <ligand>
        <name>FMN</name>
        <dbReference type="ChEBI" id="CHEBI:58210"/>
    </ligand>
</feature>
<dbReference type="GO" id="GO:0004152">
    <property type="term" value="F:dihydroorotate dehydrogenase activity"/>
    <property type="evidence" value="ECO:0007669"/>
    <property type="project" value="UniProtKB-UniRule"/>
</dbReference>
<dbReference type="InterPro" id="IPR050074">
    <property type="entry name" value="DHO_dehydrogenase"/>
</dbReference>
<evidence type="ECO:0000256" key="4">
    <source>
        <dbReference type="ARBA" id="ARBA00022490"/>
    </source>
</evidence>
<feature type="binding site" evidence="9">
    <location>
        <position position="161"/>
    </location>
    <ligand>
        <name>FMN</name>
        <dbReference type="ChEBI" id="CHEBI:58210"/>
    </ligand>
</feature>
<dbReference type="PANTHER" id="PTHR48109">
    <property type="entry name" value="DIHYDROOROTATE DEHYDROGENASE (QUINONE), MITOCHONDRIAL-RELATED"/>
    <property type="match status" value="1"/>
</dbReference>
<dbReference type="InterPro" id="IPR013785">
    <property type="entry name" value="Aldolase_TIM"/>
</dbReference>
<evidence type="ECO:0000256" key="9">
    <source>
        <dbReference type="HAMAP-Rule" id="MF_00224"/>
    </source>
</evidence>
<reference evidence="12" key="1">
    <citation type="journal article" date="2020" name="mSystems">
        <title>Genome- and Community-Level Interaction Insights into Carbon Utilization and Element Cycling Functions of Hydrothermarchaeota in Hydrothermal Sediment.</title>
        <authorList>
            <person name="Zhou Z."/>
            <person name="Liu Y."/>
            <person name="Xu W."/>
            <person name="Pan J."/>
            <person name="Luo Z.H."/>
            <person name="Li M."/>
        </authorList>
    </citation>
    <scope>NUCLEOTIDE SEQUENCE [LARGE SCALE GENOMIC DNA]</scope>
    <source>
        <strain evidence="12">SpSt-236</strain>
        <strain evidence="11">SpSt-265</strain>
        <strain evidence="13">SpSt-465</strain>
    </source>
</reference>
<protein>
    <recommendedName>
        <fullName evidence="9">Dihydroorotate dehydrogenase</fullName>
        <shortName evidence="9">DHOD</shortName>
        <shortName evidence="9">DHODase</shortName>
        <shortName evidence="9">DHOdehase</shortName>
        <ecNumber evidence="9">1.3.-.-</ecNumber>
    </recommendedName>
</protein>
<dbReference type="AlphaFoldDB" id="A0A7C2B8S8"/>
<comment type="pathway">
    <text evidence="2 9">Pyrimidine metabolism; UMP biosynthesis via de novo pathway.</text>
</comment>
<organism evidence="12">
    <name type="scientific">candidate division WOR-3 bacterium</name>
    <dbReference type="NCBI Taxonomy" id="2052148"/>
    <lineage>
        <taxon>Bacteria</taxon>
        <taxon>Bacteria division WOR-3</taxon>
    </lineage>
</organism>
<evidence type="ECO:0000256" key="3">
    <source>
        <dbReference type="ARBA" id="ARBA00008008"/>
    </source>
</evidence>
<dbReference type="NCBIfam" id="TIGR01037">
    <property type="entry name" value="pyrD_sub1_fam"/>
    <property type="match status" value="1"/>
</dbReference>
<comment type="similarity">
    <text evidence="3 9">Belongs to the dihydroorotate dehydrogenase family. Type 1 subfamily.</text>
</comment>
<dbReference type="SUPFAM" id="SSF51395">
    <property type="entry name" value="FMN-linked oxidoreductases"/>
    <property type="match status" value="1"/>
</dbReference>
<dbReference type="GO" id="GO:0044205">
    <property type="term" value="P:'de novo' UMP biosynthetic process"/>
    <property type="evidence" value="ECO:0007669"/>
    <property type="project" value="UniProtKB-UniRule"/>
</dbReference>
<feature type="binding site" evidence="9">
    <location>
        <position position="42"/>
    </location>
    <ligand>
        <name>substrate</name>
    </ligand>
</feature>
<feature type="binding site" evidence="9">
    <location>
        <begin position="260"/>
        <end position="261"/>
    </location>
    <ligand>
        <name>FMN</name>
        <dbReference type="ChEBI" id="CHEBI:58210"/>
    </ligand>
</feature>
<keyword evidence="6 9" id="KW-0288">FMN</keyword>
<gene>
    <name evidence="9" type="primary">pyrD</name>
    <name evidence="12" type="ORF">ENP62_00285</name>
    <name evidence="11" type="ORF">ENP94_04865</name>
    <name evidence="13" type="ORF">ENS16_06300</name>
</gene>
<dbReference type="FunFam" id="3.20.20.70:FF:000027">
    <property type="entry name" value="Dihydropyrimidine dehydrogenase [NADP(+)]"/>
    <property type="match status" value="1"/>
</dbReference>
<evidence type="ECO:0000256" key="7">
    <source>
        <dbReference type="ARBA" id="ARBA00022975"/>
    </source>
</evidence>
<comment type="function">
    <text evidence="9">Catalyzes the conversion of dihydroorotate to orotate.</text>
</comment>
<evidence type="ECO:0000256" key="8">
    <source>
        <dbReference type="ARBA" id="ARBA00023002"/>
    </source>
</evidence>
<dbReference type="Gene3D" id="3.20.20.70">
    <property type="entry name" value="Aldolase class I"/>
    <property type="match status" value="1"/>
</dbReference>
<dbReference type="PANTHER" id="PTHR48109:SF1">
    <property type="entry name" value="DIHYDROOROTATE DEHYDROGENASE (FUMARATE)"/>
    <property type="match status" value="1"/>
</dbReference>
<keyword evidence="5 9" id="KW-0285">Flavoprotein</keyword>
<dbReference type="PROSITE" id="PS00911">
    <property type="entry name" value="DHODEHASE_1"/>
    <property type="match status" value="1"/>
</dbReference>
<comment type="subcellular location">
    <subcellularLocation>
        <location evidence="1 9">Cytoplasm</location>
    </subcellularLocation>
</comment>
<dbReference type="InterPro" id="IPR049622">
    <property type="entry name" value="Dihydroorotate_DH_I"/>
</dbReference>
<evidence type="ECO:0000256" key="1">
    <source>
        <dbReference type="ARBA" id="ARBA00004496"/>
    </source>
</evidence>
<dbReference type="EC" id="1.3.-.-" evidence="9"/>
<dbReference type="PROSITE" id="PS00912">
    <property type="entry name" value="DHODEHASE_2"/>
    <property type="match status" value="1"/>
</dbReference>
<dbReference type="CDD" id="cd04740">
    <property type="entry name" value="DHOD_1B_like"/>
    <property type="match status" value="1"/>
</dbReference>
<feature type="active site" description="Nucleophile" evidence="9">
    <location>
        <position position="126"/>
    </location>
</feature>
<feature type="binding site" evidence="9">
    <location>
        <begin position="188"/>
        <end position="189"/>
    </location>
    <ligand>
        <name>substrate</name>
    </ligand>
</feature>
<dbReference type="UniPathway" id="UPA00070"/>
<dbReference type="InterPro" id="IPR024920">
    <property type="entry name" value="Dihydroorotate_DH_1"/>
</dbReference>
<dbReference type="EMBL" id="DSLG01000005">
    <property type="protein sequence ID" value="HEA87328.1"/>
    <property type="molecule type" value="Genomic_DNA"/>
</dbReference>
<keyword evidence="7 9" id="KW-0665">Pyrimidine biosynthesis</keyword>
<evidence type="ECO:0000313" key="13">
    <source>
        <dbReference type="EMBL" id="HFJ54283.1"/>
    </source>
</evidence>
<evidence type="ECO:0000256" key="2">
    <source>
        <dbReference type="ARBA" id="ARBA00004725"/>
    </source>
</evidence>
<dbReference type="EMBL" id="DSKA01000023">
    <property type="protein sequence ID" value="HEE17976.1"/>
    <property type="molecule type" value="Genomic_DNA"/>
</dbReference>
<dbReference type="PIRSF" id="PIRSF000164">
    <property type="entry name" value="DHO_oxidase"/>
    <property type="match status" value="1"/>
</dbReference>
<evidence type="ECO:0000313" key="12">
    <source>
        <dbReference type="EMBL" id="HEE17976.1"/>
    </source>
</evidence>
<comment type="catalytic activity">
    <reaction evidence="9">
        <text>(S)-dihydroorotate + A = orotate + AH2</text>
        <dbReference type="Rhea" id="RHEA:18073"/>
        <dbReference type="ChEBI" id="CHEBI:13193"/>
        <dbReference type="ChEBI" id="CHEBI:17499"/>
        <dbReference type="ChEBI" id="CHEBI:30839"/>
        <dbReference type="ChEBI" id="CHEBI:30864"/>
    </reaction>
</comment>
<evidence type="ECO:0000313" key="11">
    <source>
        <dbReference type="EMBL" id="HEA87328.1"/>
    </source>
</evidence>
<name>A0A7C2B8S8_UNCW3</name>
<feature type="binding site" evidence="9">
    <location>
        <position position="123"/>
    </location>
    <ligand>
        <name>substrate</name>
    </ligand>
</feature>
<evidence type="ECO:0000259" key="10">
    <source>
        <dbReference type="Pfam" id="PF01180"/>
    </source>
</evidence>
<feature type="binding site" evidence="9">
    <location>
        <position position="187"/>
    </location>
    <ligand>
        <name>FMN</name>
        <dbReference type="ChEBI" id="CHEBI:58210"/>
    </ligand>
</feature>
<dbReference type="Pfam" id="PF01180">
    <property type="entry name" value="DHO_dh"/>
    <property type="match status" value="1"/>
</dbReference>
<feature type="binding site" evidence="9">
    <location>
        <position position="20"/>
    </location>
    <ligand>
        <name>FMN</name>
        <dbReference type="ChEBI" id="CHEBI:58210"/>
    </ligand>
</feature>
<dbReference type="GO" id="GO:0006207">
    <property type="term" value="P:'de novo' pyrimidine nucleobase biosynthetic process"/>
    <property type="evidence" value="ECO:0007669"/>
    <property type="project" value="InterPro"/>
</dbReference>
<dbReference type="InterPro" id="IPR033888">
    <property type="entry name" value="DHOD_1B"/>
</dbReference>
<comment type="cofactor">
    <cofactor evidence="9">
        <name>FMN</name>
        <dbReference type="ChEBI" id="CHEBI:58210"/>
    </cofactor>
    <text evidence="9">Binds 1 FMN per subunit.</text>
</comment>
<keyword evidence="8 9" id="KW-0560">Oxidoreductase</keyword>
<dbReference type="GO" id="GO:0005737">
    <property type="term" value="C:cytoplasm"/>
    <property type="evidence" value="ECO:0007669"/>
    <property type="project" value="UniProtKB-SubCell"/>
</dbReference>
<proteinExistence type="inferred from homology"/>
<dbReference type="NCBIfam" id="NF005574">
    <property type="entry name" value="PRK07259.1"/>
    <property type="match status" value="1"/>
</dbReference>
<accession>A0A7C2B8S8</accession>
<evidence type="ECO:0000256" key="6">
    <source>
        <dbReference type="ARBA" id="ARBA00022643"/>
    </source>
</evidence>
<dbReference type="InterPro" id="IPR001295">
    <property type="entry name" value="Dihydroorotate_DH_CS"/>
</dbReference>
<keyword evidence="4 9" id="KW-0963">Cytoplasm</keyword>
<feature type="domain" description="Dihydroorotate dehydrogenase catalytic" evidence="10">
    <location>
        <begin position="3"/>
        <end position="277"/>
    </location>
</feature>
<dbReference type="InterPro" id="IPR005720">
    <property type="entry name" value="Dihydroorotate_DH_cat"/>
</dbReference>
<dbReference type="EMBL" id="DSTU01000008">
    <property type="protein sequence ID" value="HFJ54283.1"/>
    <property type="molecule type" value="Genomic_DNA"/>
</dbReference>
<feature type="binding site" evidence="9">
    <location>
        <begin position="66"/>
        <end position="70"/>
    </location>
    <ligand>
        <name>substrate</name>
    </ligand>
</feature>